<dbReference type="Gene3D" id="3.30.565.10">
    <property type="entry name" value="Histidine kinase-like ATPase, C-terminal domain"/>
    <property type="match status" value="1"/>
</dbReference>
<keyword evidence="7" id="KW-0812">Transmembrane</keyword>
<evidence type="ECO:0000256" key="6">
    <source>
        <dbReference type="SAM" id="MobiDB-lite"/>
    </source>
</evidence>
<feature type="compositionally biased region" description="Polar residues" evidence="6">
    <location>
        <begin position="1"/>
        <end position="10"/>
    </location>
</feature>
<dbReference type="InterPro" id="IPR003594">
    <property type="entry name" value="HATPase_dom"/>
</dbReference>
<name>A0A0G4FVC2_9ALVE</name>
<dbReference type="PANTHER" id="PTHR43047:SF69">
    <property type="entry name" value="HISTIDINE KINASE CONTAINING CHEY-HOMOLOGOUS RECEIVER DOMAIN-RELATED"/>
    <property type="match status" value="1"/>
</dbReference>
<dbReference type="PROSITE" id="PS50109">
    <property type="entry name" value="HIS_KIN"/>
    <property type="match status" value="1"/>
</dbReference>
<keyword evidence="7" id="KW-0472">Membrane</keyword>
<keyword evidence="7" id="KW-1133">Transmembrane helix</keyword>
<dbReference type="PANTHER" id="PTHR43047">
    <property type="entry name" value="TWO-COMPONENT HISTIDINE PROTEIN KINASE"/>
    <property type="match status" value="1"/>
</dbReference>
<feature type="region of interest" description="Disordered" evidence="6">
    <location>
        <begin position="437"/>
        <end position="497"/>
    </location>
</feature>
<dbReference type="PRINTS" id="PR00344">
    <property type="entry name" value="BCTRLSENSOR"/>
</dbReference>
<keyword evidence="4" id="KW-0808">Transferase</keyword>
<accession>A0A0G4FVC2</accession>
<organism evidence="9">
    <name type="scientific">Chromera velia CCMP2878</name>
    <dbReference type="NCBI Taxonomy" id="1169474"/>
    <lineage>
        <taxon>Eukaryota</taxon>
        <taxon>Sar</taxon>
        <taxon>Alveolata</taxon>
        <taxon>Colpodellida</taxon>
        <taxon>Chromeraceae</taxon>
        <taxon>Chromera</taxon>
    </lineage>
</organism>
<feature type="compositionally biased region" description="Low complexity" evidence="6">
    <location>
        <begin position="639"/>
        <end position="652"/>
    </location>
</feature>
<evidence type="ECO:0000256" key="3">
    <source>
        <dbReference type="ARBA" id="ARBA00022553"/>
    </source>
</evidence>
<gene>
    <name evidence="9" type="ORF">Cvel_466</name>
</gene>
<feature type="transmembrane region" description="Helical" evidence="7">
    <location>
        <begin position="48"/>
        <end position="71"/>
    </location>
</feature>
<evidence type="ECO:0000256" key="4">
    <source>
        <dbReference type="ARBA" id="ARBA00022679"/>
    </source>
</evidence>
<dbReference type="InterPro" id="IPR036097">
    <property type="entry name" value="HisK_dim/P_sf"/>
</dbReference>
<keyword evidence="5" id="KW-0418">Kinase</keyword>
<dbReference type="AlphaFoldDB" id="A0A0G4FVC2"/>
<reference evidence="9" key="1">
    <citation type="submission" date="2014-11" db="EMBL/GenBank/DDBJ databases">
        <authorList>
            <person name="Otto D Thomas"/>
            <person name="Naeem Raeece"/>
        </authorList>
    </citation>
    <scope>NUCLEOTIDE SEQUENCE</scope>
</reference>
<protein>
    <recommendedName>
        <fullName evidence="2">histidine kinase</fullName>
        <ecNumber evidence="2">2.7.13.3</ecNumber>
    </recommendedName>
</protein>
<dbReference type="GO" id="GO:0009927">
    <property type="term" value="F:histidine phosphotransfer kinase activity"/>
    <property type="evidence" value="ECO:0007669"/>
    <property type="project" value="TreeGrafter"/>
</dbReference>
<dbReference type="CDD" id="cd00082">
    <property type="entry name" value="HisKA"/>
    <property type="match status" value="1"/>
</dbReference>
<dbReference type="InterPro" id="IPR004358">
    <property type="entry name" value="Sig_transdc_His_kin-like_C"/>
</dbReference>
<comment type="catalytic activity">
    <reaction evidence="1">
        <text>ATP + protein L-histidine = ADP + protein N-phospho-L-histidine.</text>
        <dbReference type="EC" id="2.7.13.3"/>
    </reaction>
</comment>
<feature type="compositionally biased region" description="Low complexity" evidence="6">
    <location>
        <begin position="607"/>
        <end position="617"/>
    </location>
</feature>
<dbReference type="GO" id="GO:0000155">
    <property type="term" value="F:phosphorelay sensor kinase activity"/>
    <property type="evidence" value="ECO:0007669"/>
    <property type="project" value="InterPro"/>
</dbReference>
<sequence length="689" mass="75813">MLTEGVQNEGQGLGRGRKKRSSRESTCLEKRSEEVQFRRACFEKQRKYFAAAVVPAAGTLEFFSFLLWQIGVLNGRSFWLAAAGIGSLVLGVSPELLCGSKAGSIRARDTLSFLGFWLFIVFCHLGVLTWEPPTKSILCYGLGNMAYMNKLFFISLHFSDTQFWILSLSDAALHTLNAHMRESTLTGGESVNEFRCLVLGNAFFWTIIVAGLRNLVTLTLRDAVEEVALRKYAEGLQDRFLSYIMHEMRNPLSGAFLLAMEFQESLRELLTDARRGKNQPKELRAAICKSTSRLQQLTGFLTSQLDKMRGVCDDVLQLEKLEKGGFEYAFRPANLRDWFTHLATQAAPLFSSPTLALHVSLSSTAAAPSEEKMVQFSWMFEVDGPEGERLLEERPLGVADFVRLDQVVSNFLSNARKFTKKGKVTLRCVVRAVSIPPSEEKDSATAAPTPTPRQALHTSTQSQQKTAALELSRQRETADNTCSSTSPSPLTSKRRETTWVNMRVSVTDTGPGLSEEDKSKLFKPYGQVRAGELQNGGGTGLGLVICKSFVEAHTGGRIGVESEGRGEGSTFFFEVFIPLIQPNPHLSPSLYGEGSPETPLAEDPAGDSTPDSPLLLPSPCLRRSGICVCGQRRTEVDEASPQSRSSLSSPTRRASDPGTTPMAGLQFSITPSRKFLSKLVETTAEATRE</sequence>
<feature type="domain" description="Histidine kinase" evidence="8">
    <location>
        <begin position="243"/>
        <end position="579"/>
    </location>
</feature>
<feature type="region of interest" description="Disordered" evidence="6">
    <location>
        <begin position="1"/>
        <end position="25"/>
    </location>
</feature>
<dbReference type="InterPro" id="IPR005467">
    <property type="entry name" value="His_kinase_dom"/>
</dbReference>
<evidence type="ECO:0000256" key="1">
    <source>
        <dbReference type="ARBA" id="ARBA00000085"/>
    </source>
</evidence>
<dbReference type="Gene3D" id="1.10.287.130">
    <property type="match status" value="1"/>
</dbReference>
<evidence type="ECO:0000256" key="2">
    <source>
        <dbReference type="ARBA" id="ARBA00012438"/>
    </source>
</evidence>
<evidence type="ECO:0000256" key="5">
    <source>
        <dbReference type="ARBA" id="ARBA00022777"/>
    </source>
</evidence>
<evidence type="ECO:0000313" key="9">
    <source>
        <dbReference type="EMBL" id="CEM18932.1"/>
    </source>
</evidence>
<evidence type="ECO:0000256" key="7">
    <source>
        <dbReference type="SAM" id="Phobius"/>
    </source>
</evidence>
<feature type="region of interest" description="Disordered" evidence="6">
    <location>
        <begin position="633"/>
        <end position="667"/>
    </location>
</feature>
<dbReference type="SMART" id="SM00388">
    <property type="entry name" value="HisKA"/>
    <property type="match status" value="1"/>
</dbReference>
<dbReference type="SUPFAM" id="SSF47384">
    <property type="entry name" value="Homodimeric domain of signal transducing histidine kinase"/>
    <property type="match status" value="1"/>
</dbReference>
<keyword evidence="3" id="KW-0597">Phosphoprotein</keyword>
<dbReference type="Pfam" id="PF02518">
    <property type="entry name" value="HATPase_c"/>
    <property type="match status" value="1"/>
</dbReference>
<dbReference type="GO" id="GO:0005886">
    <property type="term" value="C:plasma membrane"/>
    <property type="evidence" value="ECO:0007669"/>
    <property type="project" value="TreeGrafter"/>
</dbReference>
<proteinExistence type="predicted"/>
<dbReference type="PhylomeDB" id="A0A0G4FVC2"/>
<dbReference type="InterPro" id="IPR003661">
    <property type="entry name" value="HisK_dim/P_dom"/>
</dbReference>
<dbReference type="InterPro" id="IPR036890">
    <property type="entry name" value="HATPase_C_sf"/>
</dbReference>
<evidence type="ECO:0000259" key="8">
    <source>
        <dbReference type="PROSITE" id="PS50109"/>
    </source>
</evidence>
<dbReference type="VEuPathDB" id="CryptoDB:Cvel_466"/>
<dbReference type="EC" id="2.7.13.3" evidence="2"/>
<dbReference type="SMART" id="SM00387">
    <property type="entry name" value="HATPase_c"/>
    <property type="match status" value="1"/>
</dbReference>
<feature type="transmembrane region" description="Helical" evidence="7">
    <location>
        <begin position="110"/>
        <end position="130"/>
    </location>
</feature>
<feature type="compositionally biased region" description="Polar residues" evidence="6">
    <location>
        <begin position="456"/>
        <end position="466"/>
    </location>
</feature>
<feature type="transmembrane region" description="Helical" evidence="7">
    <location>
        <begin position="77"/>
        <end position="98"/>
    </location>
</feature>
<dbReference type="EMBL" id="CDMZ01000662">
    <property type="protein sequence ID" value="CEM18932.1"/>
    <property type="molecule type" value="Genomic_DNA"/>
</dbReference>
<dbReference type="Pfam" id="PF00512">
    <property type="entry name" value="HisKA"/>
    <property type="match status" value="1"/>
</dbReference>
<dbReference type="SUPFAM" id="SSF55874">
    <property type="entry name" value="ATPase domain of HSP90 chaperone/DNA topoisomerase II/histidine kinase"/>
    <property type="match status" value="1"/>
</dbReference>
<feature type="region of interest" description="Disordered" evidence="6">
    <location>
        <begin position="587"/>
        <end position="617"/>
    </location>
</feature>